<proteinExistence type="inferred from homology"/>
<evidence type="ECO:0000256" key="3">
    <source>
        <dbReference type="ARBA" id="ARBA00022490"/>
    </source>
</evidence>
<evidence type="ECO:0000256" key="5">
    <source>
        <dbReference type="ARBA" id="ARBA00023002"/>
    </source>
</evidence>
<dbReference type="InterPro" id="IPR036291">
    <property type="entry name" value="NAD(P)-bd_dom_sf"/>
</dbReference>
<comment type="caution">
    <text evidence="6">The sequence shown here is derived from an EMBL/GenBank/DDBJ whole genome shotgun (WGS) entry which is preliminary data.</text>
</comment>
<name>A0A7X3IIS1_9BACL</name>
<dbReference type="Pfam" id="PF00106">
    <property type="entry name" value="adh_short"/>
    <property type="match status" value="1"/>
</dbReference>
<dbReference type="GO" id="GO:0006729">
    <property type="term" value="P:tetrahydrobiopterin biosynthetic process"/>
    <property type="evidence" value="ECO:0007669"/>
    <property type="project" value="TreeGrafter"/>
</dbReference>
<keyword evidence="7" id="KW-1185">Reference proteome</keyword>
<reference evidence="6 7" key="1">
    <citation type="submission" date="2019-12" db="EMBL/GenBank/DDBJ databases">
        <title>Paenibacillus sp. nov., an endophytic bacterium isolated from the stem of Dendrobium.</title>
        <authorList>
            <person name="Zhao R."/>
        </authorList>
    </citation>
    <scope>NUCLEOTIDE SEQUENCE [LARGE SCALE GENOMIC DNA]</scope>
    <source>
        <strain evidence="6 7">HJL G12</strain>
    </source>
</reference>
<evidence type="ECO:0000313" key="6">
    <source>
        <dbReference type="EMBL" id="MWV44278.1"/>
    </source>
</evidence>
<accession>A0A7X3IIS1</accession>
<dbReference type="GO" id="GO:0005737">
    <property type="term" value="C:cytoplasm"/>
    <property type="evidence" value="ECO:0007669"/>
    <property type="project" value="UniProtKB-SubCell"/>
</dbReference>
<dbReference type="PANTHER" id="PTHR44085:SF2">
    <property type="entry name" value="SEPIAPTERIN REDUCTASE"/>
    <property type="match status" value="1"/>
</dbReference>
<dbReference type="PRINTS" id="PR00081">
    <property type="entry name" value="GDHRDH"/>
</dbReference>
<evidence type="ECO:0000313" key="7">
    <source>
        <dbReference type="Proteomes" id="UP000460318"/>
    </source>
</evidence>
<dbReference type="AlphaFoldDB" id="A0A7X3IIS1"/>
<comment type="subcellular location">
    <subcellularLocation>
        <location evidence="1">Cytoplasm</location>
    </subcellularLocation>
</comment>
<evidence type="ECO:0000256" key="1">
    <source>
        <dbReference type="ARBA" id="ARBA00004496"/>
    </source>
</evidence>
<gene>
    <name evidence="6" type="ORF">GRF59_11600</name>
</gene>
<dbReference type="GO" id="GO:0004757">
    <property type="term" value="F:sepiapterin reductase (NADP+) activity"/>
    <property type="evidence" value="ECO:0007669"/>
    <property type="project" value="TreeGrafter"/>
</dbReference>
<keyword evidence="5" id="KW-0560">Oxidoreductase</keyword>
<dbReference type="InterPro" id="IPR020904">
    <property type="entry name" value="Sc_DH/Rdtase_CS"/>
</dbReference>
<keyword evidence="3" id="KW-0963">Cytoplasm</keyword>
<dbReference type="PROSITE" id="PS00061">
    <property type="entry name" value="ADH_SHORT"/>
    <property type="match status" value="1"/>
</dbReference>
<evidence type="ECO:0000256" key="2">
    <source>
        <dbReference type="ARBA" id="ARBA00006484"/>
    </source>
</evidence>
<dbReference type="Gene3D" id="3.40.50.720">
    <property type="entry name" value="NAD(P)-binding Rossmann-like Domain"/>
    <property type="match status" value="1"/>
</dbReference>
<dbReference type="SUPFAM" id="SSF51735">
    <property type="entry name" value="NAD(P)-binding Rossmann-fold domains"/>
    <property type="match status" value="1"/>
</dbReference>
<dbReference type="InterPro" id="IPR002347">
    <property type="entry name" value="SDR_fam"/>
</dbReference>
<dbReference type="InterPro" id="IPR051721">
    <property type="entry name" value="Biopterin_syn/organic_redct"/>
</dbReference>
<keyword evidence="4" id="KW-0521">NADP</keyword>
<dbReference type="EMBL" id="WUBI01000001">
    <property type="protein sequence ID" value="MWV44278.1"/>
    <property type="molecule type" value="Genomic_DNA"/>
</dbReference>
<protein>
    <submittedName>
        <fullName evidence="6">SDR family NAD(P)-dependent oxidoreductase</fullName>
    </submittedName>
</protein>
<dbReference type="Proteomes" id="UP000460318">
    <property type="component" value="Unassembled WGS sequence"/>
</dbReference>
<dbReference type="PANTHER" id="PTHR44085">
    <property type="entry name" value="SEPIAPTERIN REDUCTASE"/>
    <property type="match status" value="1"/>
</dbReference>
<evidence type="ECO:0000256" key="4">
    <source>
        <dbReference type="ARBA" id="ARBA00022857"/>
    </source>
</evidence>
<sequence length="243" mass="26899">MPKRCFIITGTSKGMGEAIARGLLERGDAVYGIARSAAEPLSERMGYIHTNFDLLQTSQIESMLQTILEQIKPEEFEMVCLINNAAMLEPLKRVEDLRTEEMTANIHISLLAPMILTSVFIRETRGWKLRRKVIQISSGSGTAANPAMSVYSTAKAGLNMFTACAGTELMDEVEVIAVDPGMIDTPMQAIARNKDIENFAMAAHFKQAYQAGLLQTPDETARHIMRIIDARIESGRVLTYLES</sequence>
<organism evidence="6 7">
    <name type="scientific">Paenibacillus dendrobii</name>
    <dbReference type="NCBI Taxonomy" id="2691084"/>
    <lineage>
        <taxon>Bacteria</taxon>
        <taxon>Bacillati</taxon>
        <taxon>Bacillota</taxon>
        <taxon>Bacilli</taxon>
        <taxon>Bacillales</taxon>
        <taxon>Paenibacillaceae</taxon>
        <taxon>Paenibacillus</taxon>
    </lineage>
</organism>
<comment type="similarity">
    <text evidence="2">Belongs to the short-chain dehydrogenases/reductases (SDR) family.</text>
</comment>
<dbReference type="RefSeq" id="WP_160497709.1">
    <property type="nucleotide sequence ID" value="NZ_WUBI01000001.1"/>
</dbReference>